<keyword evidence="3" id="KW-1185">Reference proteome</keyword>
<evidence type="ECO:0000256" key="1">
    <source>
        <dbReference type="SAM" id="SignalP"/>
    </source>
</evidence>
<evidence type="ECO:0008006" key="4">
    <source>
        <dbReference type="Google" id="ProtNLM"/>
    </source>
</evidence>
<sequence>MKISNLVLLSFAISIGSVSAFPVPDSTPTEVLHTSSATPIDAVEPAASTSEEEFGIPEDYIKEIIVFGNDDYPVFVQNSTHHGIVILDSSVLDNEPDDKTVEKREADPEAWRRWVPRRGEPLYGRGLDKREAEPEAWRRWVPRRGEPLYGK</sequence>
<protein>
    <recommendedName>
        <fullName evidence="4">Mating factor alpha precursor N-terminal domain-containing protein</fullName>
    </recommendedName>
</protein>
<keyword evidence="1" id="KW-0732">Signal</keyword>
<dbReference type="EMBL" id="KV454406">
    <property type="protein sequence ID" value="ODQ68141.1"/>
    <property type="molecule type" value="Genomic_DNA"/>
</dbReference>
<reference evidence="2 3" key="1">
    <citation type="journal article" date="2016" name="Proc. Natl. Acad. Sci. U.S.A.">
        <title>Comparative genomics of biotechnologically important yeasts.</title>
        <authorList>
            <person name="Riley R."/>
            <person name="Haridas S."/>
            <person name="Wolfe K.H."/>
            <person name="Lopes M.R."/>
            <person name="Hittinger C.T."/>
            <person name="Goeker M."/>
            <person name="Salamov A.A."/>
            <person name="Wisecaver J.H."/>
            <person name="Long T.M."/>
            <person name="Calvey C.H."/>
            <person name="Aerts A.L."/>
            <person name="Barry K.W."/>
            <person name="Choi C."/>
            <person name="Clum A."/>
            <person name="Coughlan A.Y."/>
            <person name="Deshpande S."/>
            <person name="Douglass A.P."/>
            <person name="Hanson S.J."/>
            <person name="Klenk H.-P."/>
            <person name="LaButti K.M."/>
            <person name="Lapidus A."/>
            <person name="Lindquist E.A."/>
            <person name="Lipzen A.M."/>
            <person name="Meier-Kolthoff J.P."/>
            <person name="Ohm R.A."/>
            <person name="Otillar R.P."/>
            <person name="Pangilinan J.L."/>
            <person name="Peng Y."/>
            <person name="Rokas A."/>
            <person name="Rosa C.A."/>
            <person name="Scheuner C."/>
            <person name="Sibirny A.A."/>
            <person name="Slot J.C."/>
            <person name="Stielow J.B."/>
            <person name="Sun H."/>
            <person name="Kurtzman C.P."/>
            <person name="Blackwell M."/>
            <person name="Grigoriev I.V."/>
            <person name="Jeffries T.W."/>
        </authorList>
    </citation>
    <scope>NUCLEOTIDE SEQUENCE [LARGE SCALE GENOMIC DNA]</scope>
    <source>
        <strain evidence="2 3">DSM 6958</strain>
    </source>
</reference>
<accession>A0A1E3PRU2</accession>
<evidence type="ECO:0000313" key="3">
    <source>
        <dbReference type="Proteomes" id="UP000095009"/>
    </source>
</evidence>
<gene>
    <name evidence="2" type="ORF">NADFUDRAFT_48792</name>
</gene>
<dbReference type="Proteomes" id="UP000095009">
    <property type="component" value="Unassembled WGS sequence"/>
</dbReference>
<dbReference type="OrthoDB" id="4087239at2759"/>
<proteinExistence type="predicted"/>
<feature type="chain" id="PRO_5009133943" description="Mating factor alpha precursor N-terminal domain-containing protein" evidence="1">
    <location>
        <begin position="21"/>
        <end position="151"/>
    </location>
</feature>
<dbReference type="AlphaFoldDB" id="A0A1E3PRU2"/>
<feature type="signal peptide" evidence="1">
    <location>
        <begin position="1"/>
        <end position="20"/>
    </location>
</feature>
<evidence type="ECO:0000313" key="2">
    <source>
        <dbReference type="EMBL" id="ODQ68141.1"/>
    </source>
</evidence>
<name>A0A1E3PRU2_9ASCO</name>
<organism evidence="2 3">
    <name type="scientific">Nadsonia fulvescens var. elongata DSM 6958</name>
    <dbReference type="NCBI Taxonomy" id="857566"/>
    <lineage>
        <taxon>Eukaryota</taxon>
        <taxon>Fungi</taxon>
        <taxon>Dikarya</taxon>
        <taxon>Ascomycota</taxon>
        <taxon>Saccharomycotina</taxon>
        <taxon>Dipodascomycetes</taxon>
        <taxon>Dipodascales</taxon>
        <taxon>Dipodascales incertae sedis</taxon>
        <taxon>Nadsonia</taxon>
    </lineage>
</organism>
<dbReference type="STRING" id="857566.A0A1E3PRU2"/>